<dbReference type="HOGENOM" id="CLU_1238314_0_0_9"/>
<evidence type="ECO:0000313" key="2">
    <source>
        <dbReference type="Proteomes" id="UP000001299"/>
    </source>
</evidence>
<keyword evidence="1" id="KW-0614">Plasmid</keyword>
<gene>
    <name evidence="1" type="ordered locus">bpr_II359</name>
</gene>
<organism evidence="1 2">
    <name type="scientific">Butyrivibrio proteoclasticus (strain ATCC 51982 / DSM 14932 / B316)</name>
    <name type="common">Clostridium proteoclasticum</name>
    <dbReference type="NCBI Taxonomy" id="515622"/>
    <lineage>
        <taxon>Bacteria</taxon>
        <taxon>Bacillati</taxon>
        <taxon>Bacillota</taxon>
        <taxon>Clostridia</taxon>
        <taxon>Lachnospirales</taxon>
        <taxon>Lachnospiraceae</taxon>
        <taxon>Butyrivibrio</taxon>
    </lineage>
</organism>
<protein>
    <submittedName>
        <fullName evidence="1">Uncharacterized protein</fullName>
    </submittedName>
</protein>
<dbReference type="RefSeq" id="WP_013282945.1">
    <property type="nucleotide sequence ID" value="NC_014389.1"/>
</dbReference>
<evidence type="ECO:0000313" key="1">
    <source>
        <dbReference type="EMBL" id="ADL36296.1"/>
    </source>
</evidence>
<name>E0S4G4_BUTPB</name>
<accession>E0S4G4</accession>
<reference evidence="1 2" key="1">
    <citation type="journal article" date="2010" name="PLoS ONE">
        <title>The glycobiome of the rumen bacterium Butyrivibrio proteoclasticus B316(T) highlights adaptation to a polysaccharide-rich environment.</title>
        <authorList>
            <person name="Kelly W.J."/>
            <person name="Leahy S.C."/>
            <person name="Altermann E."/>
            <person name="Yeoman C.J."/>
            <person name="Dunne J.C."/>
            <person name="Kong Z."/>
            <person name="Pacheco D.M."/>
            <person name="Li D."/>
            <person name="Noel S.J."/>
            <person name="Moon C.D."/>
            <person name="Cookson A.L."/>
            <person name="Attwood G.T."/>
        </authorList>
    </citation>
    <scope>NUCLEOTIDE SEQUENCE [LARGE SCALE GENOMIC DNA]</scope>
    <source>
        <strain evidence="2">ATCC 51982 / DSM 14932 / B316</strain>
        <plasmid evidence="2">Plasmid pCY360</plasmid>
    </source>
</reference>
<dbReference type="KEGG" id="bpb:bpr_II359"/>
<keyword evidence="2" id="KW-1185">Reference proteome</keyword>
<sequence length="223" mass="26622">MQDITLEFKDITEEYPEYAFNRSNSIRDEEFANHKCTLFMDMDGNLIFVGYIRTVGYPTYVIKTTEEEIKDKGIHVEIANIAKFYLQNKRIYHANNSSRSHGFTIGTYGMVYHKLITIATSTFEEFPSEWWIVNEIENQRQAANFFSEYIDWNFFAKKMNEIDEKATHWTWGYNSYPSLMEFLPLRDRDFTFLMLSNDENVKKQYMRFINHLEIEHQADGALR</sequence>
<dbReference type="EMBL" id="CP001812">
    <property type="protein sequence ID" value="ADL36296.1"/>
    <property type="molecule type" value="Genomic_DNA"/>
</dbReference>
<proteinExistence type="predicted"/>
<dbReference type="AlphaFoldDB" id="E0S4G4"/>
<dbReference type="Proteomes" id="UP000001299">
    <property type="component" value="Plasmid pCY360"/>
</dbReference>
<geneLocation type="plasmid" evidence="1 2">
    <name>pCY360</name>
</geneLocation>